<reference evidence="2" key="1">
    <citation type="journal article" date="2019" name="Int. J. Syst. Evol. Microbiol.">
        <title>The Global Catalogue of Microorganisms (GCM) 10K type strain sequencing project: providing services to taxonomists for standard genome sequencing and annotation.</title>
        <authorList>
            <consortium name="The Broad Institute Genomics Platform"/>
            <consortium name="The Broad Institute Genome Sequencing Center for Infectious Disease"/>
            <person name="Wu L."/>
            <person name="Ma J."/>
        </authorList>
    </citation>
    <scope>NUCLEOTIDE SEQUENCE [LARGE SCALE GENOMIC DNA]</scope>
    <source>
        <strain evidence="2">JCM 16673</strain>
    </source>
</reference>
<proteinExistence type="predicted"/>
<keyword evidence="2" id="KW-1185">Reference proteome</keyword>
<evidence type="ECO:0000313" key="1">
    <source>
        <dbReference type="EMBL" id="GAA4029253.1"/>
    </source>
</evidence>
<dbReference type="EMBL" id="BAAAZE010000012">
    <property type="protein sequence ID" value="GAA4029253.1"/>
    <property type="molecule type" value="Genomic_DNA"/>
</dbReference>
<organism evidence="1 2">
    <name type="scientific">Actimicrobium antarcticum</name>
    <dbReference type="NCBI Taxonomy" id="1051899"/>
    <lineage>
        <taxon>Bacteria</taxon>
        <taxon>Pseudomonadati</taxon>
        <taxon>Pseudomonadota</taxon>
        <taxon>Betaproteobacteria</taxon>
        <taxon>Burkholderiales</taxon>
        <taxon>Oxalobacteraceae</taxon>
        <taxon>Actimicrobium</taxon>
    </lineage>
</organism>
<name>A0ABP7TPJ5_9BURK</name>
<accession>A0ABP7TPJ5</accession>
<dbReference type="Proteomes" id="UP001501353">
    <property type="component" value="Unassembled WGS sequence"/>
</dbReference>
<dbReference type="RefSeq" id="WP_344764231.1">
    <property type="nucleotide sequence ID" value="NZ_BAAAZE010000012.1"/>
</dbReference>
<comment type="caution">
    <text evidence="1">The sequence shown here is derived from an EMBL/GenBank/DDBJ whole genome shotgun (WGS) entry which is preliminary data.</text>
</comment>
<dbReference type="SUPFAM" id="SSF54909">
    <property type="entry name" value="Dimeric alpha+beta barrel"/>
    <property type="match status" value="1"/>
</dbReference>
<evidence type="ECO:0008006" key="3">
    <source>
        <dbReference type="Google" id="ProtNLM"/>
    </source>
</evidence>
<evidence type="ECO:0000313" key="2">
    <source>
        <dbReference type="Proteomes" id="UP001501353"/>
    </source>
</evidence>
<dbReference type="Gene3D" id="3.30.70.100">
    <property type="match status" value="1"/>
</dbReference>
<protein>
    <recommendedName>
        <fullName evidence="3">Antibiotic biosynthesis monooxygenase</fullName>
    </recommendedName>
</protein>
<dbReference type="InterPro" id="IPR011008">
    <property type="entry name" value="Dimeric_a/b-barrel"/>
</dbReference>
<sequence>MTPNSRIKLANFITLKAKPGQEENLAAFLAGGASAVASTEPLTLSWFAVRIDAGTFGIIDFFADQVGQDAHVSGQVAAALKAGADQMIVGGWEEGVLKHFQVFEVLSAAI</sequence>
<gene>
    <name evidence="1" type="ORF">GCM10022212_29260</name>
</gene>